<evidence type="ECO:0000256" key="1">
    <source>
        <dbReference type="SAM" id="MobiDB-lite"/>
    </source>
</evidence>
<comment type="caution">
    <text evidence="3">The sequence shown here is derived from an EMBL/GenBank/DDBJ whole genome shotgun (WGS) entry which is preliminary data.</text>
</comment>
<feature type="region of interest" description="Disordered" evidence="1">
    <location>
        <begin position="273"/>
        <end position="301"/>
    </location>
</feature>
<keyword evidence="2" id="KW-0812">Transmembrane</keyword>
<feature type="compositionally biased region" description="Pro residues" evidence="1">
    <location>
        <begin position="361"/>
        <end position="371"/>
    </location>
</feature>
<keyword evidence="2" id="KW-0472">Membrane</keyword>
<keyword evidence="2" id="KW-1133">Transmembrane helix</keyword>
<evidence type="ECO:0000313" key="3">
    <source>
        <dbReference type="EMBL" id="KAG0013710.1"/>
    </source>
</evidence>
<accession>A0A9P6MUM6</accession>
<proteinExistence type="predicted"/>
<dbReference type="Proteomes" id="UP000703661">
    <property type="component" value="Unassembled WGS sequence"/>
</dbReference>
<reference evidence="3" key="1">
    <citation type="journal article" date="2020" name="Fungal Divers.">
        <title>Resolving the Mortierellaceae phylogeny through synthesis of multi-gene phylogenetics and phylogenomics.</title>
        <authorList>
            <person name="Vandepol N."/>
            <person name="Liber J."/>
            <person name="Desiro A."/>
            <person name="Na H."/>
            <person name="Kennedy M."/>
            <person name="Barry K."/>
            <person name="Grigoriev I.V."/>
            <person name="Miller A.N."/>
            <person name="O'Donnell K."/>
            <person name="Stajich J.E."/>
            <person name="Bonito G."/>
        </authorList>
    </citation>
    <scope>NUCLEOTIDE SEQUENCE</scope>
    <source>
        <strain evidence="3">NRRL 2769</strain>
    </source>
</reference>
<dbReference type="AlphaFoldDB" id="A0A9P6MUM6"/>
<keyword evidence="4" id="KW-1185">Reference proteome</keyword>
<evidence type="ECO:0000313" key="4">
    <source>
        <dbReference type="Proteomes" id="UP000703661"/>
    </source>
</evidence>
<gene>
    <name evidence="3" type="ORF">BGZ80_010909</name>
</gene>
<name>A0A9P6MUM6_9FUNG</name>
<feature type="transmembrane region" description="Helical" evidence="2">
    <location>
        <begin position="234"/>
        <end position="252"/>
    </location>
</feature>
<protein>
    <submittedName>
        <fullName evidence="3">Uncharacterized protein</fullName>
    </submittedName>
</protein>
<sequence length="491" mass="52241">MSQYSAIPTDNLDHCGISCGPGYQCFIYPGGTACQPYQVPDTYPVSDPNATLANPPGWYIAPSYPSIRYAGYLGNQTQGANCTTIPLPKGQLYQSIVSYIQTWDLGRIGSNMDSMYLSTLVQYRGNCAEGFFCQPSTPVNASASFNTAAPFVLGQLAGTCQVLKAESQPCQSSNMCMGWHVSSQRTFDNDQFRCKISSEASTNSTISGVCTNMYAGKGTVSVGDSGYIQGTARTYLLTIMLLFVLIILFLWYRRQKQRQRQLANGYYYDTPNDNSNMRQGGVYRPPDENDNGELPAYGQHRRDERIIGPAAEEIGMYSFSNQVTEPGSNIVRPLQTYPYPAGHPTLGAPPPQQPLPAGALYPPPSSNPPPLTAQEAEAAALTAAAAAAAATVSTPALARSNDGGILPPTYEISSNAPSNAENTTLAAATAAGGEKQGHLNEPLETLSPPSSPVQYKEKPSSSSSSSVRNGARDADQASTSSGSGSGSPFKD</sequence>
<feature type="region of interest" description="Disordered" evidence="1">
    <location>
        <begin position="428"/>
        <end position="491"/>
    </location>
</feature>
<organism evidence="3 4">
    <name type="scientific">Entomortierella chlamydospora</name>
    <dbReference type="NCBI Taxonomy" id="101097"/>
    <lineage>
        <taxon>Eukaryota</taxon>
        <taxon>Fungi</taxon>
        <taxon>Fungi incertae sedis</taxon>
        <taxon>Mucoromycota</taxon>
        <taxon>Mortierellomycotina</taxon>
        <taxon>Mortierellomycetes</taxon>
        <taxon>Mortierellales</taxon>
        <taxon>Mortierellaceae</taxon>
        <taxon>Entomortierella</taxon>
    </lineage>
</organism>
<dbReference type="EMBL" id="JAAAID010000811">
    <property type="protein sequence ID" value="KAG0013710.1"/>
    <property type="molecule type" value="Genomic_DNA"/>
</dbReference>
<evidence type="ECO:0000256" key="2">
    <source>
        <dbReference type="SAM" id="Phobius"/>
    </source>
</evidence>
<dbReference type="OrthoDB" id="2410577at2759"/>
<feature type="region of interest" description="Disordered" evidence="1">
    <location>
        <begin position="341"/>
        <end position="373"/>
    </location>
</feature>